<evidence type="ECO:0000313" key="3">
    <source>
        <dbReference type="Proteomes" id="UP000799439"/>
    </source>
</evidence>
<proteinExistence type="predicted"/>
<dbReference type="OrthoDB" id="2414723at2759"/>
<dbReference type="SUPFAM" id="SSF54695">
    <property type="entry name" value="POZ domain"/>
    <property type="match status" value="2"/>
</dbReference>
<dbReference type="EMBL" id="ML996093">
    <property type="protein sequence ID" value="KAF2148372.1"/>
    <property type="molecule type" value="Genomic_DNA"/>
</dbReference>
<feature type="compositionally biased region" description="Polar residues" evidence="1">
    <location>
        <begin position="158"/>
        <end position="168"/>
    </location>
</feature>
<feature type="region of interest" description="Disordered" evidence="1">
    <location>
        <begin position="1"/>
        <end position="131"/>
    </location>
</feature>
<dbReference type="Proteomes" id="UP000799439">
    <property type="component" value="Unassembled WGS sequence"/>
</dbReference>
<feature type="region of interest" description="Disordered" evidence="1">
    <location>
        <begin position="144"/>
        <end position="168"/>
    </location>
</feature>
<evidence type="ECO:0000256" key="1">
    <source>
        <dbReference type="SAM" id="MobiDB-lite"/>
    </source>
</evidence>
<keyword evidence="3" id="KW-1185">Reference proteome</keyword>
<organism evidence="2 3">
    <name type="scientific">Myriangium duriaei CBS 260.36</name>
    <dbReference type="NCBI Taxonomy" id="1168546"/>
    <lineage>
        <taxon>Eukaryota</taxon>
        <taxon>Fungi</taxon>
        <taxon>Dikarya</taxon>
        <taxon>Ascomycota</taxon>
        <taxon>Pezizomycotina</taxon>
        <taxon>Dothideomycetes</taxon>
        <taxon>Dothideomycetidae</taxon>
        <taxon>Myriangiales</taxon>
        <taxon>Myriangiaceae</taxon>
        <taxon>Myriangium</taxon>
    </lineage>
</organism>
<dbReference type="PANTHER" id="PTHR31758:SF2">
    <property type="entry name" value="BTB_POZ DOMAIN-CONTAINING PROTEIN YLR108C"/>
    <property type="match status" value="1"/>
</dbReference>
<protein>
    <recommendedName>
        <fullName evidence="4">Potassium channel tetramerisation-type BTB domain-containing protein</fullName>
    </recommendedName>
</protein>
<name>A0A9P4IQT7_9PEZI</name>
<sequence length="628" mass="70481">MSAEFQQSDDFLANTMHPVGELQRDGQESTRQNGKSMDVLMPMPIYGTDRNLVWAHESGPPLDPITRPQCDRKRKRSYGHEPPQPPRLPTMSSGDGDGSDDSMEDDGEDDDDDDLEGTPAPAATDDHGASGEVLDAEEVIISEAIPESTHNDRAAPGSPTSESQQQNQDLLERTIVESDNGPMALPANQVFPIQVGSKLFRLSGASISSDAPSYFTQFFQAQLRRGVDVADIKTLYLDRDPETFRDISLHLQGYHVEPLDSTHFVRLFADAQFFSLPRLIQRLYRSEIFVKVGDEEFKISRDIFDSPGDTPNYFSLGFSAFFSTPENVFPGLDQGTLLRPPSIKPPHIPTKSPAVFRELLNILDGYEVRIRDDEHRQTLLRDARYYHLKGLEQKLVAHQILYNVHRKQREIVLRLGDIKATGISLKISARSPTAEVLTSTNESISSSLASFKADLAYARPFTDSEPLSLIFELGSSDITLQCSFDRPGNTINLCPSSRTRILNLYKIIRTKVLETGSIIAVDMPQSPPVAVIERDAHVRLDGRNIDWTNVERGENDLSKLWIASLPEPPEEEEAEARQQETWVVNRSQWRLTVSFIREPKPVVTVTWRAVKIDAVSGEAQWNAQREFL</sequence>
<dbReference type="AlphaFoldDB" id="A0A9P4IQT7"/>
<evidence type="ECO:0000313" key="2">
    <source>
        <dbReference type="EMBL" id="KAF2148372.1"/>
    </source>
</evidence>
<dbReference type="Gene3D" id="3.30.710.10">
    <property type="entry name" value="Potassium Channel Kv1.1, Chain A"/>
    <property type="match status" value="2"/>
</dbReference>
<accession>A0A9P4IQT7</accession>
<comment type="caution">
    <text evidence="2">The sequence shown here is derived from an EMBL/GenBank/DDBJ whole genome shotgun (WGS) entry which is preliminary data.</text>
</comment>
<dbReference type="InterPro" id="IPR011333">
    <property type="entry name" value="SKP1/BTB/POZ_sf"/>
</dbReference>
<dbReference type="PANTHER" id="PTHR31758">
    <property type="entry name" value="BTB/POZ DOMAIN-CONTAINING PROTEIN YLR108C"/>
    <property type="match status" value="1"/>
</dbReference>
<feature type="compositionally biased region" description="Acidic residues" evidence="1">
    <location>
        <begin position="97"/>
        <end position="116"/>
    </location>
</feature>
<gene>
    <name evidence="2" type="ORF">K461DRAFT_282819</name>
</gene>
<reference evidence="2" key="1">
    <citation type="journal article" date="2020" name="Stud. Mycol.">
        <title>101 Dothideomycetes genomes: a test case for predicting lifestyles and emergence of pathogens.</title>
        <authorList>
            <person name="Haridas S."/>
            <person name="Albert R."/>
            <person name="Binder M."/>
            <person name="Bloem J."/>
            <person name="Labutti K."/>
            <person name="Salamov A."/>
            <person name="Andreopoulos B."/>
            <person name="Baker S."/>
            <person name="Barry K."/>
            <person name="Bills G."/>
            <person name="Bluhm B."/>
            <person name="Cannon C."/>
            <person name="Castanera R."/>
            <person name="Culley D."/>
            <person name="Daum C."/>
            <person name="Ezra D."/>
            <person name="Gonzalez J."/>
            <person name="Henrissat B."/>
            <person name="Kuo A."/>
            <person name="Liang C."/>
            <person name="Lipzen A."/>
            <person name="Lutzoni F."/>
            <person name="Magnuson J."/>
            <person name="Mondo S."/>
            <person name="Nolan M."/>
            <person name="Ohm R."/>
            <person name="Pangilinan J."/>
            <person name="Park H.-J."/>
            <person name="Ramirez L."/>
            <person name="Alfaro M."/>
            <person name="Sun H."/>
            <person name="Tritt A."/>
            <person name="Yoshinaga Y."/>
            <person name="Zwiers L.-H."/>
            <person name="Turgeon B."/>
            <person name="Goodwin S."/>
            <person name="Spatafora J."/>
            <person name="Crous P."/>
            <person name="Grigoriev I."/>
        </authorList>
    </citation>
    <scope>NUCLEOTIDE SEQUENCE</scope>
    <source>
        <strain evidence="2">CBS 260.36</strain>
    </source>
</reference>
<evidence type="ECO:0008006" key="4">
    <source>
        <dbReference type="Google" id="ProtNLM"/>
    </source>
</evidence>